<dbReference type="Gene3D" id="3.40.630.10">
    <property type="entry name" value="Zn peptidases"/>
    <property type="match status" value="1"/>
</dbReference>
<dbReference type="FunFam" id="2.30.250.10:FF:000003">
    <property type="entry name" value="Probable M18 family aminopeptidase 2"/>
    <property type="match status" value="1"/>
</dbReference>
<dbReference type="NCBIfam" id="NF002759">
    <property type="entry name" value="PRK02813.1"/>
    <property type="match status" value="1"/>
</dbReference>
<evidence type="ECO:0000256" key="5">
    <source>
        <dbReference type="ARBA" id="ARBA00022723"/>
    </source>
</evidence>
<evidence type="ECO:0000313" key="12">
    <source>
        <dbReference type="Proteomes" id="UP000049127"/>
    </source>
</evidence>
<dbReference type="SUPFAM" id="SSF53187">
    <property type="entry name" value="Zn-dependent exopeptidases"/>
    <property type="match status" value="1"/>
</dbReference>
<keyword evidence="3 9" id="KW-0031">Aminopeptidase</keyword>
<dbReference type="GO" id="GO:0006508">
    <property type="term" value="P:proteolysis"/>
    <property type="evidence" value="ECO:0007669"/>
    <property type="project" value="UniProtKB-KW"/>
</dbReference>
<evidence type="ECO:0000256" key="10">
    <source>
        <dbReference type="RuleBase" id="RU004387"/>
    </source>
</evidence>
<evidence type="ECO:0000256" key="1">
    <source>
        <dbReference type="ARBA" id="ARBA00001947"/>
    </source>
</evidence>
<dbReference type="CDD" id="cd05658">
    <property type="entry name" value="M18_DAP"/>
    <property type="match status" value="1"/>
</dbReference>
<dbReference type="EC" id="3.4.11.-" evidence="10"/>
<keyword evidence="5 9" id="KW-0479">Metal-binding</keyword>
<organism evidence="11 12">
    <name type="scientific">Paraclostridium sordellii</name>
    <name type="common">Clostridium sordellii</name>
    <dbReference type="NCBI Taxonomy" id="1505"/>
    <lineage>
        <taxon>Bacteria</taxon>
        <taxon>Bacillati</taxon>
        <taxon>Bacillota</taxon>
        <taxon>Clostridia</taxon>
        <taxon>Peptostreptococcales</taxon>
        <taxon>Peptostreptococcaceae</taxon>
        <taxon>Paraclostridium</taxon>
    </lineage>
</organism>
<evidence type="ECO:0000256" key="6">
    <source>
        <dbReference type="ARBA" id="ARBA00022801"/>
    </source>
</evidence>
<dbReference type="InterPro" id="IPR001948">
    <property type="entry name" value="Peptidase_M18"/>
</dbReference>
<dbReference type="InterPro" id="IPR023358">
    <property type="entry name" value="Peptidase_M18_dom2"/>
</dbReference>
<dbReference type="Proteomes" id="UP000049127">
    <property type="component" value="Unassembled WGS sequence"/>
</dbReference>
<protein>
    <recommendedName>
        <fullName evidence="10">M18 family aminopeptidase</fullName>
        <ecNumber evidence="10">3.4.11.-</ecNumber>
    </recommendedName>
</protein>
<dbReference type="GO" id="GO:0008237">
    <property type="term" value="F:metallopeptidase activity"/>
    <property type="evidence" value="ECO:0007669"/>
    <property type="project" value="UniProtKB-KW"/>
</dbReference>
<reference evidence="11 12" key="1">
    <citation type="submission" date="2015-01" db="EMBL/GenBank/DDBJ databases">
        <authorList>
            <person name="Aslett A.Martin."/>
            <person name="De Silva Nishadi"/>
        </authorList>
    </citation>
    <scope>NUCLEOTIDE SEQUENCE [LARGE SCALE GENOMIC DNA]</scope>
    <source>
        <strain evidence="11 12">R28058</strain>
    </source>
</reference>
<accession>A0A0C7QNA7</accession>
<sequence length="432" mass="48013">MNSNEFARNLIGFIHNSPTAFHSVETSEELLKLNGFERLDSRERWTLKKGGKYYTTKNSSAIIAFTINSEDVKEDGFRIIGSHSDSPSFRIKPNPEMEVEKTYLKLNTECYGGPILNTWLDRPLAIAGRVVLKGECALRPIETLVNINRPICIIPNLAIHMNREVNDGFALNKQKDMLPLVGLLNDTLEKDNFLVKTVAKELGRKVDDIIDFDLFLYEYEKGMLIGANEELISCGRLDNLSMAHASLHALINSKGSKGINVVAVFDNEEVGSSTKQGADSNMLINVLERISISLGQDREDFFRSLYSSFIISADLAHAVHPNVPEKHDPTSRPVMGKGPVIKINANQAYTSDSQSIAVYKSVCEKAGVNCQEFVNRSDVRGGSTIGPISSTHIDIPSVDVGSPILSMHSIRELGCVKDHMDIYKTFKVFYEL</sequence>
<evidence type="ECO:0000256" key="7">
    <source>
        <dbReference type="ARBA" id="ARBA00022833"/>
    </source>
</evidence>
<dbReference type="AlphaFoldDB" id="A0A0C7QNA7"/>
<dbReference type="GO" id="GO:0004177">
    <property type="term" value="F:aminopeptidase activity"/>
    <property type="evidence" value="ECO:0007669"/>
    <property type="project" value="UniProtKB-KW"/>
</dbReference>
<comment type="cofactor">
    <cofactor evidence="1 10">
        <name>Zn(2+)</name>
        <dbReference type="ChEBI" id="CHEBI:29105"/>
    </cofactor>
</comment>
<evidence type="ECO:0000256" key="9">
    <source>
        <dbReference type="RuleBase" id="RU004386"/>
    </source>
</evidence>
<evidence type="ECO:0000313" key="11">
    <source>
        <dbReference type="EMBL" id="CEQ05041.1"/>
    </source>
</evidence>
<dbReference type="Pfam" id="PF02127">
    <property type="entry name" value="Peptidase_M18"/>
    <property type="match status" value="1"/>
</dbReference>
<keyword evidence="7 9" id="KW-0862">Zinc</keyword>
<dbReference type="EMBL" id="CEKZ01000023">
    <property type="protein sequence ID" value="CEQ05041.1"/>
    <property type="molecule type" value="Genomic_DNA"/>
</dbReference>
<dbReference type="PANTHER" id="PTHR28570:SF3">
    <property type="entry name" value="ASPARTYL AMINOPEPTIDASE"/>
    <property type="match status" value="1"/>
</dbReference>
<dbReference type="PANTHER" id="PTHR28570">
    <property type="entry name" value="ASPARTYL AMINOPEPTIDASE"/>
    <property type="match status" value="1"/>
</dbReference>
<comment type="similarity">
    <text evidence="2 9">Belongs to the peptidase M18 family.</text>
</comment>
<dbReference type="PRINTS" id="PR00932">
    <property type="entry name" value="AMINO1PTASE"/>
</dbReference>
<dbReference type="Gene3D" id="2.30.250.10">
    <property type="entry name" value="Aminopeptidase i, Domain 2"/>
    <property type="match status" value="1"/>
</dbReference>
<keyword evidence="4 9" id="KW-0645">Protease</keyword>
<name>A0A0C7QNA7_PARSO</name>
<keyword evidence="8 9" id="KW-0482">Metalloprotease</keyword>
<dbReference type="GO" id="GO:0008270">
    <property type="term" value="F:zinc ion binding"/>
    <property type="evidence" value="ECO:0007669"/>
    <property type="project" value="InterPro"/>
</dbReference>
<dbReference type="OrthoDB" id="9764268at2"/>
<evidence type="ECO:0000256" key="8">
    <source>
        <dbReference type="ARBA" id="ARBA00023049"/>
    </source>
</evidence>
<evidence type="ECO:0000256" key="3">
    <source>
        <dbReference type="ARBA" id="ARBA00022438"/>
    </source>
</evidence>
<dbReference type="GO" id="GO:0005737">
    <property type="term" value="C:cytoplasm"/>
    <property type="evidence" value="ECO:0007669"/>
    <property type="project" value="UniProtKB-ARBA"/>
</dbReference>
<proteinExistence type="inferred from homology"/>
<gene>
    <name evidence="11" type="primary">apeB</name>
    <name evidence="11" type="ORF">R28058_27581</name>
</gene>
<dbReference type="RefSeq" id="WP_055343023.1">
    <property type="nucleotide sequence ID" value="NZ_CDNI01000023.1"/>
</dbReference>
<evidence type="ECO:0000256" key="2">
    <source>
        <dbReference type="ARBA" id="ARBA00008290"/>
    </source>
</evidence>
<evidence type="ECO:0000256" key="4">
    <source>
        <dbReference type="ARBA" id="ARBA00022670"/>
    </source>
</evidence>
<keyword evidence="6 9" id="KW-0378">Hydrolase</keyword>
<dbReference type="SUPFAM" id="SSF101821">
    <property type="entry name" value="Aminopeptidase/glucanase lid domain"/>
    <property type="match status" value="1"/>
</dbReference>